<evidence type="ECO:0000313" key="3">
    <source>
        <dbReference type="EMBL" id="CAK0805594.1"/>
    </source>
</evidence>
<keyword evidence="4" id="KW-1185">Reference proteome</keyword>
<sequence length="728" mass="77586">MAQGLGLRTLVALTAAGAALPAHAEEVDAGPLSPPSVLDCAYDAEWDAFRRALQRNVAEGFRSENGVFQMADALISRHLLTFLAFHRSKDPHPSNEFFHDCNRDTPQGLVCLYGMLCAFFIHHIYLRAKIEGPEASADESEREVFVQSTNTARRVWPSPGRLADFFDSSGWPFTLAKIAGVLAPPEEGAVPPGVALRWVLVGVVQATGLDPPDLPERAPEALQSGASPVRPLVAAAEMAAAAEGRPDGHRRRPPADVEAEPGHGRAGRWLPPPGASPRAGARIVAYVTGTHSALAKESADMLGRFAGGLLGYDIVPVVEVADDYHCSFMDCDGGGGAGEALLGEGAAARGPARGPVGLRELGARHFRPRWKGLETSRTCPASSRSSGPAWRRTRSAARRSSSCARRRPCSAACSWASEGRCWATSGSRCCSPCARRDRSAWWLTFERMVSDRRNFFACYNPFLASMVEYQTGFVLPTIRLHGLYTEATYSPSGGNRVLVVKGPNICVDSVCLLNRFTSGKSRPPPEECEGPRPCFLGLDELGGLPYRELAAFRAVVMYPYDVALAMFYDGARGFDGRAHLIAPRRPLALLRLPGTPQPRGVPPRPGGQRPQRQPGAGALRPRARRPGVVLGGGAVGRVHGLRALPAPAALSDRGGAAVRAGAGSDRLAGRLRRDEALQRGSALVRSAGQWASGVSAALAGAAGAERRAWAQKAARRLAMTAGGARKAR</sequence>
<reference evidence="3" key="1">
    <citation type="submission" date="2023-10" db="EMBL/GenBank/DDBJ databases">
        <authorList>
            <person name="Chen Y."/>
            <person name="Shah S."/>
            <person name="Dougan E. K."/>
            <person name="Thang M."/>
            <person name="Chan C."/>
        </authorList>
    </citation>
    <scope>NUCLEOTIDE SEQUENCE [LARGE SCALE GENOMIC DNA]</scope>
</reference>
<feature type="region of interest" description="Disordered" evidence="1">
    <location>
        <begin position="591"/>
        <end position="623"/>
    </location>
</feature>
<dbReference type="EMBL" id="CAUYUJ010003503">
    <property type="protein sequence ID" value="CAK0805594.1"/>
    <property type="molecule type" value="Genomic_DNA"/>
</dbReference>
<feature type="compositionally biased region" description="Low complexity" evidence="1">
    <location>
        <begin position="606"/>
        <end position="620"/>
    </location>
</feature>
<name>A0ABN9QL26_9DINO</name>
<feature type="compositionally biased region" description="Pro residues" evidence="1">
    <location>
        <begin position="595"/>
        <end position="605"/>
    </location>
</feature>
<feature type="chain" id="PRO_5046885770" evidence="2">
    <location>
        <begin position="25"/>
        <end position="728"/>
    </location>
</feature>
<keyword evidence="2" id="KW-0732">Signal</keyword>
<organism evidence="3 4">
    <name type="scientific">Prorocentrum cordatum</name>
    <dbReference type="NCBI Taxonomy" id="2364126"/>
    <lineage>
        <taxon>Eukaryota</taxon>
        <taxon>Sar</taxon>
        <taxon>Alveolata</taxon>
        <taxon>Dinophyceae</taxon>
        <taxon>Prorocentrales</taxon>
        <taxon>Prorocentraceae</taxon>
        <taxon>Prorocentrum</taxon>
    </lineage>
</organism>
<comment type="caution">
    <text evidence="3">The sequence shown here is derived from an EMBL/GenBank/DDBJ whole genome shotgun (WGS) entry which is preliminary data.</text>
</comment>
<evidence type="ECO:0000256" key="2">
    <source>
        <dbReference type="SAM" id="SignalP"/>
    </source>
</evidence>
<evidence type="ECO:0000256" key="1">
    <source>
        <dbReference type="SAM" id="MobiDB-lite"/>
    </source>
</evidence>
<feature type="region of interest" description="Disordered" evidence="1">
    <location>
        <begin position="237"/>
        <end position="274"/>
    </location>
</feature>
<gene>
    <name evidence="3" type="ORF">PCOR1329_LOCUS12069</name>
</gene>
<proteinExistence type="predicted"/>
<protein>
    <submittedName>
        <fullName evidence="3">Uncharacterized protein</fullName>
    </submittedName>
</protein>
<evidence type="ECO:0000313" key="4">
    <source>
        <dbReference type="Proteomes" id="UP001189429"/>
    </source>
</evidence>
<feature type="signal peptide" evidence="2">
    <location>
        <begin position="1"/>
        <end position="24"/>
    </location>
</feature>
<accession>A0ABN9QL26</accession>
<dbReference type="Proteomes" id="UP001189429">
    <property type="component" value="Unassembled WGS sequence"/>
</dbReference>